<protein>
    <recommendedName>
        <fullName evidence="5">oxaloacetate tautomerase</fullName>
        <ecNumber evidence="5">5.3.2.2</ecNumber>
    </recommendedName>
    <alternativeName>
        <fullName evidence="3">Fumarylacetoacetate hydrolase domain-containing protein 1</fullName>
    </alternativeName>
</protein>
<dbReference type="EC" id="5.3.2.2" evidence="5"/>
<reference evidence="7" key="1">
    <citation type="submission" date="2013-04" db="EMBL/GenBank/DDBJ databases">
        <authorList>
            <person name="Qu J."/>
            <person name="Murali S.C."/>
            <person name="Bandaranaike D."/>
            <person name="Bellair M."/>
            <person name="Blankenburg K."/>
            <person name="Chao H."/>
            <person name="Dinh H."/>
            <person name="Doddapaneni H."/>
            <person name="Downs B."/>
            <person name="Dugan-Rocha S."/>
            <person name="Elkadiri S."/>
            <person name="Gnanaolivu R.D."/>
            <person name="Hernandez B."/>
            <person name="Javaid M."/>
            <person name="Jayaseelan J.C."/>
            <person name="Lee S."/>
            <person name="Li M."/>
            <person name="Ming W."/>
            <person name="Munidasa M."/>
            <person name="Muniz J."/>
            <person name="Nguyen L."/>
            <person name="Ongeri F."/>
            <person name="Osuji N."/>
            <person name="Pu L.-L."/>
            <person name="Puazo M."/>
            <person name="Qu C."/>
            <person name="Quiroz J."/>
            <person name="Raj R."/>
            <person name="Weissenberger G."/>
            <person name="Xin Y."/>
            <person name="Zou X."/>
            <person name="Han Y."/>
            <person name="Richards S."/>
            <person name="Worley K."/>
            <person name="Muzny D."/>
            <person name="Gibbs R."/>
        </authorList>
    </citation>
    <scope>NUCLEOTIDE SEQUENCE</scope>
    <source>
        <strain evidence="7">Sampled in the wild</strain>
    </source>
</reference>
<dbReference type="InterPro" id="IPR011234">
    <property type="entry name" value="Fumarylacetoacetase-like_C"/>
</dbReference>
<comment type="similarity">
    <text evidence="1">Belongs to the FAH family.</text>
</comment>
<name>A0A8K0P9T0_LADFU</name>
<reference evidence="7" key="2">
    <citation type="submission" date="2017-10" db="EMBL/GenBank/DDBJ databases">
        <title>Ladona fulva Genome sequencing and assembly.</title>
        <authorList>
            <person name="Murali S."/>
            <person name="Richards S."/>
            <person name="Bandaranaike D."/>
            <person name="Bellair M."/>
            <person name="Blankenburg K."/>
            <person name="Chao H."/>
            <person name="Dinh H."/>
            <person name="Doddapaneni H."/>
            <person name="Dugan-Rocha S."/>
            <person name="Elkadiri S."/>
            <person name="Gnanaolivu R."/>
            <person name="Hernandez B."/>
            <person name="Skinner E."/>
            <person name="Javaid M."/>
            <person name="Lee S."/>
            <person name="Li M."/>
            <person name="Ming W."/>
            <person name="Munidasa M."/>
            <person name="Muniz J."/>
            <person name="Nguyen L."/>
            <person name="Hughes D."/>
            <person name="Osuji N."/>
            <person name="Pu L.-L."/>
            <person name="Puazo M."/>
            <person name="Qu C."/>
            <person name="Quiroz J."/>
            <person name="Raj R."/>
            <person name="Weissenberger G."/>
            <person name="Xin Y."/>
            <person name="Zou X."/>
            <person name="Han Y."/>
            <person name="Worley K."/>
            <person name="Muzny D."/>
            <person name="Gibbs R."/>
        </authorList>
    </citation>
    <scope>NUCLEOTIDE SEQUENCE</scope>
    <source>
        <strain evidence="7">Sampled in the wild</strain>
    </source>
</reference>
<evidence type="ECO:0000256" key="2">
    <source>
        <dbReference type="ARBA" id="ARBA00022723"/>
    </source>
</evidence>
<organism evidence="7 8">
    <name type="scientific">Ladona fulva</name>
    <name type="common">Scarce chaser dragonfly</name>
    <name type="synonym">Libellula fulva</name>
    <dbReference type="NCBI Taxonomy" id="123851"/>
    <lineage>
        <taxon>Eukaryota</taxon>
        <taxon>Metazoa</taxon>
        <taxon>Ecdysozoa</taxon>
        <taxon>Arthropoda</taxon>
        <taxon>Hexapoda</taxon>
        <taxon>Insecta</taxon>
        <taxon>Pterygota</taxon>
        <taxon>Palaeoptera</taxon>
        <taxon>Odonata</taxon>
        <taxon>Epiprocta</taxon>
        <taxon>Anisoptera</taxon>
        <taxon>Libelluloidea</taxon>
        <taxon>Libellulidae</taxon>
        <taxon>Ladona</taxon>
    </lineage>
</organism>
<proteinExistence type="inferred from homology"/>
<evidence type="ECO:0000313" key="7">
    <source>
        <dbReference type="EMBL" id="KAG8235864.1"/>
    </source>
</evidence>
<dbReference type="GO" id="GO:0046872">
    <property type="term" value="F:metal ion binding"/>
    <property type="evidence" value="ECO:0007669"/>
    <property type="project" value="UniProtKB-KW"/>
</dbReference>
<comment type="caution">
    <text evidence="7">The sequence shown here is derived from an EMBL/GenBank/DDBJ whole genome shotgun (WGS) entry which is preliminary data.</text>
</comment>
<dbReference type="PANTHER" id="PTHR11820">
    <property type="entry name" value="ACYLPYRUVASE"/>
    <property type="match status" value="1"/>
</dbReference>
<dbReference type="GO" id="GO:0018773">
    <property type="term" value="F:acetylpyruvate hydrolase activity"/>
    <property type="evidence" value="ECO:0007669"/>
    <property type="project" value="TreeGrafter"/>
</dbReference>
<dbReference type="EMBL" id="KZ308961">
    <property type="protein sequence ID" value="KAG8235864.1"/>
    <property type="molecule type" value="Genomic_DNA"/>
</dbReference>
<dbReference type="OrthoDB" id="411064at2759"/>
<evidence type="ECO:0000313" key="8">
    <source>
        <dbReference type="Proteomes" id="UP000792457"/>
    </source>
</evidence>
<sequence>MSHHSLTNFVQLGKKIVGVGLNYRSLLLERNLPIPTKPVVFLKPTSSYIVEGQHIEIPDSFQVKEEIELGVIIGSKCKNVTAEKAMDHVAGYCLALDLTETAQLTDVKKSGLPWTFVKGFDTACPVSQFIPKEKVSDPHNVNLWCKINGEIVQDGHTSEMIFSVPEIIAFIAKNITLEPGDLVITGSPGGVSLINPGDVVEAGSKSLPVKMKFSVKSAT</sequence>
<dbReference type="Proteomes" id="UP000792457">
    <property type="component" value="Unassembled WGS sequence"/>
</dbReference>
<keyword evidence="8" id="KW-1185">Reference proteome</keyword>
<dbReference type="GO" id="GO:0050163">
    <property type="term" value="F:oxaloacetate tautomerase activity"/>
    <property type="evidence" value="ECO:0007669"/>
    <property type="project" value="UniProtKB-EC"/>
</dbReference>
<dbReference type="Gene3D" id="3.90.850.10">
    <property type="entry name" value="Fumarylacetoacetase-like, C-terminal domain"/>
    <property type="match status" value="1"/>
</dbReference>
<evidence type="ECO:0000256" key="4">
    <source>
        <dbReference type="ARBA" id="ARBA00044911"/>
    </source>
</evidence>
<evidence type="ECO:0000259" key="6">
    <source>
        <dbReference type="Pfam" id="PF01557"/>
    </source>
</evidence>
<gene>
    <name evidence="7" type="ORF">J437_LFUL016471</name>
</gene>
<dbReference type="SUPFAM" id="SSF56529">
    <property type="entry name" value="FAH"/>
    <property type="match status" value="1"/>
</dbReference>
<comment type="catalytic activity">
    <reaction evidence="4">
        <text>oxaloacetate = enol-oxaloacetate</text>
        <dbReference type="Rhea" id="RHEA:16021"/>
        <dbReference type="ChEBI" id="CHEBI:16452"/>
        <dbReference type="ChEBI" id="CHEBI:17479"/>
        <dbReference type="EC" id="5.3.2.2"/>
    </reaction>
    <physiologicalReaction direction="right-to-left" evidence="4">
        <dbReference type="Rhea" id="RHEA:16023"/>
    </physiologicalReaction>
</comment>
<feature type="domain" description="Fumarylacetoacetase-like C-terminal" evidence="6">
    <location>
        <begin position="15"/>
        <end position="205"/>
    </location>
</feature>
<dbReference type="PANTHER" id="PTHR11820:SF7">
    <property type="entry name" value="ACYLPYRUVASE FAHD1, MITOCHONDRIAL"/>
    <property type="match status" value="1"/>
</dbReference>
<evidence type="ECO:0000256" key="1">
    <source>
        <dbReference type="ARBA" id="ARBA00010211"/>
    </source>
</evidence>
<dbReference type="AlphaFoldDB" id="A0A8K0P9T0"/>
<evidence type="ECO:0000256" key="5">
    <source>
        <dbReference type="ARBA" id="ARBA00044973"/>
    </source>
</evidence>
<dbReference type="Pfam" id="PF01557">
    <property type="entry name" value="FAA_hydrolase"/>
    <property type="match status" value="1"/>
</dbReference>
<keyword evidence="2" id="KW-0479">Metal-binding</keyword>
<dbReference type="GO" id="GO:0005739">
    <property type="term" value="C:mitochondrion"/>
    <property type="evidence" value="ECO:0007669"/>
    <property type="project" value="TreeGrafter"/>
</dbReference>
<evidence type="ECO:0000256" key="3">
    <source>
        <dbReference type="ARBA" id="ARBA00042340"/>
    </source>
</evidence>
<dbReference type="InterPro" id="IPR036663">
    <property type="entry name" value="Fumarylacetoacetase_C_sf"/>
</dbReference>
<accession>A0A8K0P9T0</accession>